<feature type="transmembrane region" description="Helical" evidence="6">
    <location>
        <begin position="372"/>
        <end position="397"/>
    </location>
</feature>
<keyword evidence="5 6" id="KW-0472">Membrane</keyword>
<evidence type="ECO:0000256" key="6">
    <source>
        <dbReference type="SAM" id="Phobius"/>
    </source>
</evidence>
<dbReference type="Pfam" id="PF03553">
    <property type="entry name" value="Na_H_antiporter"/>
    <property type="match status" value="1"/>
</dbReference>
<feature type="transmembrane region" description="Helical" evidence="6">
    <location>
        <begin position="434"/>
        <end position="453"/>
    </location>
</feature>
<evidence type="ECO:0000256" key="2">
    <source>
        <dbReference type="ARBA" id="ARBA00022475"/>
    </source>
</evidence>
<organism evidence="8 9">
    <name type="scientific">Anoxynatronum sibiricum</name>
    <dbReference type="NCBI Taxonomy" id="210623"/>
    <lineage>
        <taxon>Bacteria</taxon>
        <taxon>Bacillati</taxon>
        <taxon>Bacillota</taxon>
        <taxon>Clostridia</taxon>
        <taxon>Eubacteriales</taxon>
        <taxon>Clostridiaceae</taxon>
        <taxon>Anoxynatronum</taxon>
    </lineage>
</organism>
<keyword evidence="4 6" id="KW-1133">Transmembrane helix</keyword>
<feature type="transmembrane region" description="Helical" evidence="6">
    <location>
        <begin position="141"/>
        <end position="170"/>
    </location>
</feature>
<reference evidence="8 9" key="1">
    <citation type="submission" date="2024-04" db="EMBL/GenBank/DDBJ databases">
        <title>Genome sequencing and metabolic network reconstruction of aminoacids and betaine degradation by Anoxynatronum sibiricum.</title>
        <authorList>
            <person name="Detkova E.N."/>
            <person name="Boltjanskaja Y.V."/>
            <person name="Mardanov A.V."/>
            <person name="Kevbrin V."/>
        </authorList>
    </citation>
    <scope>NUCLEOTIDE SEQUENCE [LARGE SCALE GENOMIC DNA]</scope>
    <source>
        <strain evidence="8 9">Z-7981</strain>
    </source>
</reference>
<dbReference type="EMBL" id="JBCITM010000003">
    <property type="protein sequence ID" value="MEN1759586.1"/>
    <property type="molecule type" value="Genomic_DNA"/>
</dbReference>
<feature type="transmembrane region" description="Helical" evidence="6">
    <location>
        <begin position="191"/>
        <end position="213"/>
    </location>
</feature>
<keyword evidence="3 6" id="KW-0812">Transmembrane</keyword>
<evidence type="ECO:0000256" key="3">
    <source>
        <dbReference type="ARBA" id="ARBA00022692"/>
    </source>
</evidence>
<sequence length="454" mass="49897">MDNMGFISVIPAIFLIAYIFYTKRILEALTLACLMGFFIGHRGGFFTAFIDGLLDVSMDYDMIWLWVVCGLMGSIIALIEKAGGSFAFGEWVSKRAKTRKSTLIWTWILGIGIFIDDYLNSLTVGSCMAPNTDRHKVSREMLAYVVDSTAAPICVLIPISTWAVFAAALLEANGFAPRGEGMLYFIRTIPYNFYAWIAVIIVPLVIIGVVPLVGPMKRAEQRAQETGVLAPPGSEKIDIKAGEIVETPENPKIYNFFLPMIFLVAATIYFEVDMMMGVITTVAFMYVLYIPQKIMTADEFWDLSIKGIKNMIYPLMLMVLAFLFAEANEQIGFTSFIIESATPLMTPHLLPLVVFIVLTITEFITGTNWGMYIIALPIVIPLALSVGANPFIAIGAVLSAGVFGSHICFYSDATILTSAACGCDNFQHALSQMYYGFMAAGLSAVAFLVAGFIF</sequence>
<dbReference type="Proteomes" id="UP001407405">
    <property type="component" value="Unassembled WGS sequence"/>
</dbReference>
<evidence type="ECO:0000256" key="5">
    <source>
        <dbReference type="ARBA" id="ARBA00023136"/>
    </source>
</evidence>
<protein>
    <submittedName>
        <fullName evidence="8">Na+/H+ antiporter NhaC family protein</fullName>
    </submittedName>
</protein>
<name>A0ABU9VR00_9CLOT</name>
<dbReference type="PANTHER" id="PTHR43478">
    <property type="entry name" value="NA+/H+ ANTIPORTER-RELATED"/>
    <property type="match status" value="1"/>
</dbReference>
<evidence type="ECO:0000313" key="8">
    <source>
        <dbReference type="EMBL" id="MEN1759586.1"/>
    </source>
</evidence>
<feature type="transmembrane region" description="Helical" evidence="6">
    <location>
        <begin position="62"/>
        <end position="82"/>
    </location>
</feature>
<evidence type="ECO:0000256" key="4">
    <source>
        <dbReference type="ARBA" id="ARBA00022989"/>
    </source>
</evidence>
<evidence type="ECO:0000256" key="1">
    <source>
        <dbReference type="ARBA" id="ARBA00004651"/>
    </source>
</evidence>
<feature type="transmembrane region" description="Helical" evidence="6">
    <location>
        <begin position="310"/>
        <end position="328"/>
    </location>
</feature>
<proteinExistence type="predicted"/>
<keyword evidence="9" id="KW-1185">Reference proteome</keyword>
<feature type="transmembrane region" description="Helical" evidence="6">
    <location>
        <begin position="256"/>
        <end position="289"/>
    </location>
</feature>
<comment type="caution">
    <text evidence="8">The sequence shown here is derived from an EMBL/GenBank/DDBJ whole genome shotgun (WGS) entry which is preliminary data.</text>
</comment>
<keyword evidence="2" id="KW-1003">Cell membrane</keyword>
<comment type="subcellular location">
    <subcellularLocation>
        <location evidence="1">Cell membrane</location>
        <topology evidence="1">Multi-pass membrane protein</topology>
    </subcellularLocation>
</comment>
<gene>
    <name evidence="8" type="ORF">AAIG11_03780</name>
</gene>
<feature type="transmembrane region" description="Helical" evidence="6">
    <location>
        <begin position="348"/>
        <end position="365"/>
    </location>
</feature>
<accession>A0ABU9VR00</accession>
<feature type="domain" description="Na+/H+ antiporter NhaC-like C-terminal" evidence="7">
    <location>
        <begin position="184"/>
        <end position="452"/>
    </location>
</feature>
<dbReference type="PANTHER" id="PTHR43478:SF1">
    <property type="entry name" value="NA+_H+ ANTIPORTER NHAC-LIKE C-TERMINAL DOMAIN-CONTAINING PROTEIN"/>
    <property type="match status" value="1"/>
</dbReference>
<feature type="transmembrane region" description="Helical" evidence="6">
    <location>
        <begin position="103"/>
        <end position="121"/>
    </location>
</feature>
<dbReference type="InterPro" id="IPR018461">
    <property type="entry name" value="Na/H_Antiport_NhaC-like_C"/>
</dbReference>
<feature type="transmembrane region" description="Helical" evidence="6">
    <location>
        <begin position="6"/>
        <end position="21"/>
    </location>
</feature>
<feature type="transmembrane region" description="Helical" evidence="6">
    <location>
        <begin position="28"/>
        <end position="50"/>
    </location>
</feature>
<evidence type="ECO:0000313" key="9">
    <source>
        <dbReference type="Proteomes" id="UP001407405"/>
    </source>
</evidence>
<dbReference type="RefSeq" id="WP_343184952.1">
    <property type="nucleotide sequence ID" value="NZ_JBCITM010000003.1"/>
</dbReference>
<evidence type="ECO:0000259" key="7">
    <source>
        <dbReference type="Pfam" id="PF03553"/>
    </source>
</evidence>